<comment type="caution">
    <text evidence="4">The sequence shown here is derived from an EMBL/GenBank/DDBJ whole genome shotgun (WGS) entry which is preliminary data.</text>
</comment>
<dbReference type="PANTHER" id="PTHR13887:SF56">
    <property type="entry name" value="THIOREDOXIN-LIKE REDUCTASE RV2466C"/>
    <property type="match status" value="1"/>
</dbReference>
<accession>A0ABN1GTP8</accession>
<feature type="chain" id="PRO_5047006428" evidence="2">
    <location>
        <begin position="29"/>
        <end position="219"/>
    </location>
</feature>
<gene>
    <name evidence="4" type="ORF">GCM10009422_13490</name>
</gene>
<keyword evidence="5" id="KW-1185">Reference proteome</keyword>
<feature type="signal peptide" evidence="2">
    <location>
        <begin position="1"/>
        <end position="28"/>
    </location>
</feature>
<keyword evidence="2" id="KW-0732">Signal</keyword>
<name>A0ABN1GTP8_9CAUL</name>
<evidence type="ECO:0000313" key="4">
    <source>
        <dbReference type="EMBL" id="GAA0619293.1"/>
    </source>
</evidence>
<dbReference type="PANTHER" id="PTHR13887">
    <property type="entry name" value="GLUTATHIONE S-TRANSFERASE KAPPA"/>
    <property type="match status" value="1"/>
</dbReference>
<dbReference type="PROSITE" id="PS51257">
    <property type="entry name" value="PROKAR_LIPOPROTEIN"/>
    <property type="match status" value="1"/>
</dbReference>
<dbReference type="SUPFAM" id="SSF52833">
    <property type="entry name" value="Thioredoxin-like"/>
    <property type="match status" value="1"/>
</dbReference>
<feature type="domain" description="Thioredoxin-like fold" evidence="3">
    <location>
        <begin position="41"/>
        <end position="201"/>
    </location>
</feature>
<proteinExistence type="inferred from homology"/>
<protein>
    <submittedName>
        <fullName evidence="4">DsbA family protein</fullName>
    </submittedName>
</protein>
<evidence type="ECO:0000256" key="2">
    <source>
        <dbReference type="SAM" id="SignalP"/>
    </source>
</evidence>
<comment type="similarity">
    <text evidence="1">Belongs to the thioredoxin family. DsbA subfamily.</text>
</comment>
<dbReference type="Proteomes" id="UP001501352">
    <property type="component" value="Unassembled WGS sequence"/>
</dbReference>
<sequence length="219" mass="22620">MRAFPIALTRRASIAALGAALGAAALLAGCSGSGGASGAAEGDMALGAPEGTKVTVVEYASVTCHVCAAWQNENWAEFKTRYVDTNKVRYVFREIPTPPVPVAVAGFQIARCAGEDKYFDVVHALMSTQGEWQNGGDPRDTLFRIGNGVGLSNDRIQACITDPEGIAAIEARAEAARKAGVAGTPTFFVNGVKVETPGSQSGTSLADLSAAIEAELAKS</sequence>
<evidence type="ECO:0000256" key="1">
    <source>
        <dbReference type="ARBA" id="ARBA00005791"/>
    </source>
</evidence>
<dbReference type="InterPro" id="IPR012336">
    <property type="entry name" value="Thioredoxin-like_fold"/>
</dbReference>
<evidence type="ECO:0000259" key="3">
    <source>
        <dbReference type="Pfam" id="PF13462"/>
    </source>
</evidence>
<dbReference type="InterPro" id="IPR036249">
    <property type="entry name" value="Thioredoxin-like_sf"/>
</dbReference>
<reference evidence="4 5" key="1">
    <citation type="journal article" date="2019" name="Int. J. Syst. Evol. Microbiol.">
        <title>The Global Catalogue of Microorganisms (GCM) 10K type strain sequencing project: providing services to taxonomists for standard genome sequencing and annotation.</title>
        <authorList>
            <consortium name="The Broad Institute Genomics Platform"/>
            <consortium name="The Broad Institute Genome Sequencing Center for Infectious Disease"/>
            <person name="Wu L."/>
            <person name="Ma J."/>
        </authorList>
    </citation>
    <scope>NUCLEOTIDE SEQUENCE [LARGE SCALE GENOMIC DNA]</scope>
    <source>
        <strain evidence="4 5">JCM 12928</strain>
    </source>
</reference>
<dbReference type="Pfam" id="PF13462">
    <property type="entry name" value="Thioredoxin_4"/>
    <property type="match status" value="1"/>
</dbReference>
<organism evidence="4 5">
    <name type="scientific">Brevundimonas kwangchunensis</name>
    <dbReference type="NCBI Taxonomy" id="322163"/>
    <lineage>
        <taxon>Bacteria</taxon>
        <taxon>Pseudomonadati</taxon>
        <taxon>Pseudomonadota</taxon>
        <taxon>Alphaproteobacteria</taxon>
        <taxon>Caulobacterales</taxon>
        <taxon>Caulobacteraceae</taxon>
        <taxon>Brevundimonas</taxon>
    </lineage>
</organism>
<dbReference type="RefSeq" id="WP_343791987.1">
    <property type="nucleotide sequence ID" value="NZ_BAAAGA010000002.1"/>
</dbReference>
<evidence type="ECO:0000313" key="5">
    <source>
        <dbReference type="Proteomes" id="UP001501352"/>
    </source>
</evidence>
<dbReference type="EMBL" id="BAAAGA010000002">
    <property type="protein sequence ID" value="GAA0619293.1"/>
    <property type="molecule type" value="Genomic_DNA"/>
</dbReference>
<dbReference type="Gene3D" id="3.40.30.10">
    <property type="entry name" value="Glutaredoxin"/>
    <property type="match status" value="1"/>
</dbReference>